<reference evidence="1" key="1">
    <citation type="submission" date="2018-05" db="EMBL/GenBank/DDBJ databases">
        <authorList>
            <person name="Lanie J.A."/>
            <person name="Ng W.-L."/>
            <person name="Kazmierczak K.M."/>
            <person name="Andrzejewski T.M."/>
            <person name="Davidsen T.M."/>
            <person name="Wayne K.J."/>
            <person name="Tettelin H."/>
            <person name="Glass J.I."/>
            <person name="Rusch D."/>
            <person name="Podicherti R."/>
            <person name="Tsui H.-C.T."/>
            <person name="Winkler M.E."/>
        </authorList>
    </citation>
    <scope>NUCLEOTIDE SEQUENCE</scope>
</reference>
<dbReference type="AlphaFoldDB" id="A0A381VBW4"/>
<protein>
    <submittedName>
        <fullName evidence="1">Uncharacterized protein</fullName>
    </submittedName>
</protein>
<organism evidence="1">
    <name type="scientific">marine metagenome</name>
    <dbReference type="NCBI Taxonomy" id="408172"/>
    <lineage>
        <taxon>unclassified sequences</taxon>
        <taxon>metagenomes</taxon>
        <taxon>ecological metagenomes</taxon>
    </lineage>
</organism>
<dbReference type="EMBL" id="UINC01008412">
    <property type="protein sequence ID" value="SVA37862.1"/>
    <property type="molecule type" value="Genomic_DNA"/>
</dbReference>
<proteinExistence type="predicted"/>
<evidence type="ECO:0000313" key="1">
    <source>
        <dbReference type="EMBL" id="SVA37862.1"/>
    </source>
</evidence>
<gene>
    <name evidence="1" type="ORF">METZ01_LOCUS90716</name>
</gene>
<name>A0A381VBW4_9ZZZZ</name>
<sequence>MGVDTVELHEYSVTHSGSGVHLLHLTASKYLHLVHW</sequence>
<accession>A0A381VBW4</accession>